<keyword evidence="1" id="KW-0732">Signal</keyword>
<sequence>MCRVSSILHCFHTLCLVLFLRSFDFDLYFLMKSFNEKTKRKTDGKINTVEKFLEPIQKEKGKRRKFLKTAFFFWSRLEIFFLKFLFRTQGEKNFLHNMLSCYDSNQ</sequence>
<feature type="signal peptide" evidence="1">
    <location>
        <begin position="1"/>
        <end position="22"/>
    </location>
</feature>
<name>A0A8D8QT41_9HEMI</name>
<dbReference type="AlphaFoldDB" id="A0A8D8QT41"/>
<accession>A0A8D8QT41</accession>
<dbReference type="EMBL" id="HBUF01270801">
    <property type="protein sequence ID" value="CAG6685110.1"/>
    <property type="molecule type" value="Transcribed_RNA"/>
</dbReference>
<reference evidence="2" key="1">
    <citation type="submission" date="2021-05" db="EMBL/GenBank/DDBJ databases">
        <authorList>
            <person name="Alioto T."/>
            <person name="Alioto T."/>
            <person name="Gomez Garrido J."/>
        </authorList>
    </citation>
    <scope>NUCLEOTIDE SEQUENCE</scope>
</reference>
<organism evidence="2">
    <name type="scientific">Cacopsylla melanoneura</name>
    <dbReference type="NCBI Taxonomy" id="428564"/>
    <lineage>
        <taxon>Eukaryota</taxon>
        <taxon>Metazoa</taxon>
        <taxon>Ecdysozoa</taxon>
        <taxon>Arthropoda</taxon>
        <taxon>Hexapoda</taxon>
        <taxon>Insecta</taxon>
        <taxon>Pterygota</taxon>
        <taxon>Neoptera</taxon>
        <taxon>Paraneoptera</taxon>
        <taxon>Hemiptera</taxon>
        <taxon>Sternorrhyncha</taxon>
        <taxon>Psylloidea</taxon>
        <taxon>Psyllidae</taxon>
        <taxon>Psyllinae</taxon>
        <taxon>Cacopsylla</taxon>
    </lineage>
</organism>
<evidence type="ECO:0000256" key="1">
    <source>
        <dbReference type="SAM" id="SignalP"/>
    </source>
</evidence>
<feature type="chain" id="PRO_5036428532" evidence="1">
    <location>
        <begin position="23"/>
        <end position="106"/>
    </location>
</feature>
<proteinExistence type="predicted"/>
<protein>
    <submittedName>
        <fullName evidence="2">Uncharacterized protein</fullName>
    </submittedName>
</protein>
<dbReference type="EMBL" id="HBUF01100027">
    <property type="protein sequence ID" value="CAG6637840.1"/>
    <property type="molecule type" value="Transcribed_RNA"/>
</dbReference>
<evidence type="ECO:0000313" key="2">
    <source>
        <dbReference type="EMBL" id="CAG6637840.1"/>
    </source>
</evidence>